<dbReference type="AlphaFoldDB" id="A0AAD1NY39"/>
<dbReference type="InterPro" id="IPR032808">
    <property type="entry name" value="DoxX"/>
</dbReference>
<feature type="transmembrane region" description="Helical" evidence="5">
    <location>
        <begin position="45"/>
        <end position="65"/>
    </location>
</feature>
<evidence type="ECO:0000256" key="3">
    <source>
        <dbReference type="ARBA" id="ARBA00022989"/>
    </source>
</evidence>
<evidence type="ECO:0000256" key="1">
    <source>
        <dbReference type="ARBA" id="ARBA00004141"/>
    </source>
</evidence>
<dbReference type="EMBL" id="AP024927">
    <property type="protein sequence ID" value="BCZ87953.1"/>
    <property type="molecule type" value="Genomic_DNA"/>
</dbReference>
<evidence type="ECO:0000313" key="6">
    <source>
        <dbReference type="EMBL" id="BCZ87953.1"/>
    </source>
</evidence>
<name>A0AAD1NY39_THETH</name>
<evidence type="ECO:0000256" key="2">
    <source>
        <dbReference type="ARBA" id="ARBA00022692"/>
    </source>
</evidence>
<dbReference type="Proteomes" id="UP000825379">
    <property type="component" value="Plasmid pAA1-1b"/>
</dbReference>
<evidence type="ECO:0000313" key="7">
    <source>
        <dbReference type="Proteomes" id="UP000825379"/>
    </source>
</evidence>
<reference evidence="6" key="1">
    <citation type="submission" date="2021-07" db="EMBL/GenBank/DDBJ databases">
        <title>Complete genome sequences of four Thermus thermophilus strains isolated from Arima Hot Spring in Japan.</title>
        <authorList>
            <person name="Tomariguchi N."/>
            <person name="Ueno Y."/>
            <person name="Miyazaki K."/>
        </authorList>
    </citation>
    <scope>NUCLEOTIDE SEQUENCE</scope>
    <source>
        <strain evidence="6">AA1-1</strain>
        <plasmid evidence="6">pAA1-1b</plasmid>
    </source>
</reference>
<comment type="subcellular location">
    <subcellularLocation>
        <location evidence="1">Membrane</location>
        <topology evidence="1">Multi-pass membrane protein</topology>
    </subcellularLocation>
</comment>
<feature type="transmembrane region" description="Helical" evidence="5">
    <location>
        <begin position="6"/>
        <end position="24"/>
    </location>
</feature>
<feature type="transmembrane region" description="Helical" evidence="5">
    <location>
        <begin position="102"/>
        <end position="120"/>
    </location>
</feature>
<dbReference type="RefSeq" id="WP_223969336.1">
    <property type="nucleotide sequence ID" value="NZ_AP024927.1"/>
</dbReference>
<evidence type="ECO:0000256" key="5">
    <source>
        <dbReference type="SAM" id="Phobius"/>
    </source>
</evidence>
<dbReference type="Pfam" id="PF07681">
    <property type="entry name" value="DoxX"/>
    <property type="match status" value="1"/>
</dbReference>
<geneLocation type="plasmid" evidence="6 7">
    <name>pAA1-1b</name>
</geneLocation>
<evidence type="ECO:0000256" key="4">
    <source>
        <dbReference type="ARBA" id="ARBA00023136"/>
    </source>
</evidence>
<sequence>MDVLYWIGRIIFGLYWLMNAFNHFTMTEQMAEYAKSKGVPAPKAAVLLSGVLLLIGGIAILFGVWVQIGLWALIVFLVGVTPVMHNFWAVQDPMARMAEMVNFTKNAALLGALLMLLTLWR</sequence>
<gene>
    <name evidence="6" type="ORF">TthAA11_21350</name>
</gene>
<proteinExistence type="predicted"/>
<evidence type="ECO:0008006" key="8">
    <source>
        <dbReference type="Google" id="ProtNLM"/>
    </source>
</evidence>
<protein>
    <recommendedName>
        <fullName evidence="8">DoxX family protein</fullName>
    </recommendedName>
</protein>
<feature type="transmembrane region" description="Helical" evidence="5">
    <location>
        <begin position="71"/>
        <end position="90"/>
    </location>
</feature>
<keyword evidence="4 5" id="KW-0472">Membrane</keyword>
<organism evidence="6 7">
    <name type="scientific">Thermus thermophilus</name>
    <dbReference type="NCBI Taxonomy" id="274"/>
    <lineage>
        <taxon>Bacteria</taxon>
        <taxon>Thermotogati</taxon>
        <taxon>Deinococcota</taxon>
        <taxon>Deinococci</taxon>
        <taxon>Thermales</taxon>
        <taxon>Thermaceae</taxon>
        <taxon>Thermus</taxon>
    </lineage>
</organism>
<accession>A0AAD1NY39</accession>
<keyword evidence="2 5" id="KW-0812">Transmembrane</keyword>
<keyword evidence="3 5" id="KW-1133">Transmembrane helix</keyword>
<keyword evidence="6" id="KW-0614">Plasmid</keyword>
<dbReference type="GO" id="GO:0016020">
    <property type="term" value="C:membrane"/>
    <property type="evidence" value="ECO:0007669"/>
    <property type="project" value="UniProtKB-SubCell"/>
</dbReference>